<evidence type="ECO:0000259" key="7">
    <source>
        <dbReference type="PROSITE" id="PS51123"/>
    </source>
</evidence>
<dbReference type="InterPro" id="IPR036737">
    <property type="entry name" value="OmpA-like_sf"/>
</dbReference>
<evidence type="ECO:0000313" key="8">
    <source>
        <dbReference type="EMBL" id="MBO3273605.1"/>
    </source>
</evidence>
<dbReference type="PROSITE" id="PS51257">
    <property type="entry name" value="PROKAR_LIPOPROTEIN"/>
    <property type="match status" value="1"/>
</dbReference>
<dbReference type="Pfam" id="PF00691">
    <property type="entry name" value="OmpA"/>
    <property type="match status" value="1"/>
</dbReference>
<dbReference type="EMBL" id="JAELYA010000001">
    <property type="protein sequence ID" value="MBO3273605.1"/>
    <property type="molecule type" value="Genomic_DNA"/>
</dbReference>
<dbReference type="PANTHER" id="PTHR30329">
    <property type="entry name" value="STATOR ELEMENT OF FLAGELLAR MOTOR COMPLEX"/>
    <property type="match status" value="1"/>
</dbReference>
<evidence type="ECO:0000256" key="2">
    <source>
        <dbReference type="ARBA" id="ARBA00022729"/>
    </source>
</evidence>
<dbReference type="Pfam" id="PF04355">
    <property type="entry name" value="BamE"/>
    <property type="match status" value="1"/>
</dbReference>
<keyword evidence="4" id="KW-0998">Cell outer membrane</keyword>
<dbReference type="Gene3D" id="3.30.1330.60">
    <property type="entry name" value="OmpA-like domain"/>
    <property type="match status" value="1"/>
</dbReference>
<dbReference type="InterPro" id="IPR037873">
    <property type="entry name" value="BamE-like"/>
</dbReference>
<evidence type="ECO:0000256" key="3">
    <source>
        <dbReference type="ARBA" id="ARBA00023136"/>
    </source>
</evidence>
<organism evidence="8 9">
    <name type="scientific">Pseudomonas schmalbachii</name>
    <dbReference type="NCBI Taxonomy" id="2816993"/>
    <lineage>
        <taxon>Bacteria</taxon>
        <taxon>Pseudomonadati</taxon>
        <taxon>Pseudomonadota</taxon>
        <taxon>Gammaproteobacteria</taxon>
        <taxon>Pseudomonadales</taxon>
        <taxon>Pseudomonadaceae</taxon>
        <taxon>Pseudomonas</taxon>
    </lineage>
</organism>
<evidence type="ECO:0000256" key="1">
    <source>
        <dbReference type="ARBA" id="ARBA00004442"/>
    </source>
</evidence>
<dbReference type="RefSeq" id="WP_208311442.1">
    <property type="nucleotide sequence ID" value="NZ_JAELYA010000001.1"/>
</dbReference>
<dbReference type="PROSITE" id="PS51123">
    <property type="entry name" value="OMPA_2"/>
    <property type="match status" value="1"/>
</dbReference>
<protein>
    <submittedName>
        <fullName evidence="8">OmpA family protein</fullName>
    </submittedName>
</protein>
<keyword evidence="9" id="KW-1185">Reference proteome</keyword>
<dbReference type="InterPro" id="IPR007450">
    <property type="entry name" value="BamE_dom"/>
</dbReference>
<keyword evidence="3 5" id="KW-0472">Membrane</keyword>
<evidence type="ECO:0000256" key="6">
    <source>
        <dbReference type="SAM" id="SignalP"/>
    </source>
</evidence>
<dbReference type="InterPro" id="IPR006665">
    <property type="entry name" value="OmpA-like"/>
</dbReference>
<feature type="signal peptide" evidence="6">
    <location>
        <begin position="1"/>
        <end position="22"/>
    </location>
</feature>
<feature type="chain" id="PRO_5046819438" evidence="6">
    <location>
        <begin position="23"/>
        <end position="268"/>
    </location>
</feature>
<gene>
    <name evidence="8" type="ORF">JFY56_00010</name>
</gene>
<dbReference type="CDD" id="cd07185">
    <property type="entry name" value="OmpA_C-like"/>
    <property type="match status" value="1"/>
</dbReference>
<accession>A0ABS3TIW7</accession>
<dbReference type="PANTHER" id="PTHR30329:SF21">
    <property type="entry name" value="LIPOPROTEIN YIAD-RELATED"/>
    <property type="match status" value="1"/>
</dbReference>
<name>A0ABS3TIW7_9PSED</name>
<dbReference type="SUPFAM" id="SSF103088">
    <property type="entry name" value="OmpA-like"/>
    <property type="match status" value="1"/>
</dbReference>
<comment type="caution">
    <text evidence="8">The sequence shown here is derived from an EMBL/GenBank/DDBJ whole genome shotgun (WGS) entry which is preliminary data.</text>
</comment>
<dbReference type="PRINTS" id="PR01021">
    <property type="entry name" value="OMPADOMAIN"/>
</dbReference>
<dbReference type="InterPro" id="IPR006664">
    <property type="entry name" value="OMP_bac"/>
</dbReference>
<keyword evidence="2 6" id="KW-0732">Signal</keyword>
<sequence>MLKITRTIGQSMLAGCAMAMLAACGTTVSNVDSEGKTDNPVFLPIEDAGRPDGTYVNLENLGKIREGMTKRQIFELIGPPHYSEGLAGVHEWDYVLKFRQGNGQPDKVCQYKVLFDAEMIARSFFFNPENCAEPEPVVAPKAAEPKLKEISLSADATFSFDSAELRPKGRAELSRLAHELNQTDPVPVVGIVGHTDRFGDHSHNLELSWKRAYAVRSYLIQQGVPASLISVDGRGSTEPLVECPGKKSPAVIECLAPNRRTSIHILVN</sequence>
<dbReference type="Proteomes" id="UP000669060">
    <property type="component" value="Unassembled WGS sequence"/>
</dbReference>
<evidence type="ECO:0000256" key="4">
    <source>
        <dbReference type="ARBA" id="ARBA00023237"/>
    </source>
</evidence>
<dbReference type="InterPro" id="IPR050330">
    <property type="entry name" value="Bact_OuterMem_StrucFunc"/>
</dbReference>
<evidence type="ECO:0000256" key="5">
    <source>
        <dbReference type="PROSITE-ProRule" id="PRU00473"/>
    </source>
</evidence>
<feature type="domain" description="OmpA-like" evidence="7">
    <location>
        <begin position="145"/>
        <end position="268"/>
    </location>
</feature>
<dbReference type="Gene3D" id="3.30.1450.10">
    <property type="match status" value="1"/>
</dbReference>
<comment type="subcellular location">
    <subcellularLocation>
        <location evidence="1">Cell outer membrane</location>
    </subcellularLocation>
</comment>
<reference evidence="8 9" key="1">
    <citation type="submission" date="2020-12" db="EMBL/GenBank/DDBJ databases">
        <title>Pseudomonas schmalbachii sp. nov. isolated from millipede gut.</title>
        <authorList>
            <person name="Shelomi M."/>
        </authorList>
    </citation>
    <scope>NUCLEOTIDE SEQUENCE [LARGE SCALE GENOMIC DNA]</scope>
    <source>
        <strain evidence="8 9">Milli4</strain>
    </source>
</reference>
<proteinExistence type="predicted"/>
<evidence type="ECO:0000313" key="9">
    <source>
        <dbReference type="Proteomes" id="UP000669060"/>
    </source>
</evidence>